<accession>A0ABT7A4P8</accession>
<evidence type="ECO:0000313" key="3">
    <source>
        <dbReference type="Proteomes" id="UP001214441"/>
    </source>
</evidence>
<name>A0ABT7A4P8_9ACTN</name>
<evidence type="ECO:0000256" key="1">
    <source>
        <dbReference type="SAM" id="MobiDB-lite"/>
    </source>
</evidence>
<reference evidence="2 3" key="1">
    <citation type="submission" date="2023-05" db="EMBL/GenBank/DDBJ databases">
        <title>Streptantibioticus silvisoli sp. nov., acidotolerant actinomycetes 1 from pine litter.</title>
        <authorList>
            <person name="Swiecimska M."/>
            <person name="Golinska P."/>
            <person name="Sangal V."/>
            <person name="Wachnowicz B."/>
            <person name="Goodfellow M."/>
        </authorList>
    </citation>
    <scope>NUCLEOTIDE SEQUENCE [LARGE SCALE GENOMIC DNA]</scope>
    <source>
        <strain evidence="2 3">DSM 42109</strain>
    </source>
</reference>
<protein>
    <recommendedName>
        <fullName evidence="4">SseB protein N-terminal domain-containing protein</fullName>
    </recommendedName>
</protein>
<comment type="caution">
    <text evidence="2">The sequence shown here is derived from an EMBL/GenBank/DDBJ whole genome shotgun (WGS) entry which is preliminary data.</text>
</comment>
<evidence type="ECO:0008006" key="4">
    <source>
        <dbReference type="Google" id="ProtNLM"/>
    </source>
</evidence>
<keyword evidence="3" id="KW-1185">Reference proteome</keyword>
<dbReference type="NCBIfam" id="NF042914">
    <property type="entry name" value="SAV915_dom"/>
    <property type="match status" value="1"/>
</dbReference>
<evidence type="ECO:0000313" key="2">
    <source>
        <dbReference type="EMBL" id="MDJ1136323.1"/>
    </source>
</evidence>
<dbReference type="RefSeq" id="WP_274038701.1">
    <property type="nucleotide sequence ID" value="NZ_JANCPR020000039.1"/>
</dbReference>
<dbReference type="Proteomes" id="UP001214441">
    <property type="component" value="Unassembled WGS sequence"/>
</dbReference>
<sequence length="114" mass="11804">MSEDSEPEERATARPLFVPVRTGPAGSVALMYRTPLGARTAVGFTSAQRLAATLGPAHDSVRLSHRALRALAEPLGITHIAVDPRLAAPAPPAPSVVSPVPHAGSGRPRGEFVS</sequence>
<proteinExistence type="predicted"/>
<feature type="region of interest" description="Disordered" evidence="1">
    <location>
        <begin position="88"/>
        <end position="114"/>
    </location>
</feature>
<dbReference type="InterPro" id="IPR049975">
    <property type="entry name" value="SAV_915-like_dom"/>
</dbReference>
<gene>
    <name evidence="2" type="ORF">NMN56_031120</name>
</gene>
<dbReference type="EMBL" id="JANCPR020000039">
    <property type="protein sequence ID" value="MDJ1136323.1"/>
    <property type="molecule type" value="Genomic_DNA"/>
</dbReference>
<organism evidence="2 3">
    <name type="scientific">Streptomyces iconiensis</name>
    <dbReference type="NCBI Taxonomy" id="1384038"/>
    <lineage>
        <taxon>Bacteria</taxon>
        <taxon>Bacillati</taxon>
        <taxon>Actinomycetota</taxon>
        <taxon>Actinomycetes</taxon>
        <taxon>Kitasatosporales</taxon>
        <taxon>Streptomycetaceae</taxon>
        <taxon>Streptomyces</taxon>
    </lineage>
</organism>